<protein>
    <recommendedName>
        <fullName evidence="5">SPOR domain-containing protein</fullName>
    </recommendedName>
</protein>
<feature type="chain" id="PRO_5008001137" description="SPOR domain-containing protein" evidence="2">
    <location>
        <begin position="26"/>
        <end position="981"/>
    </location>
</feature>
<keyword evidence="4" id="KW-1185">Reference proteome</keyword>
<dbReference type="KEGG" id="fla:SY85_06400"/>
<evidence type="ECO:0008006" key="5">
    <source>
        <dbReference type="Google" id="ProtNLM"/>
    </source>
</evidence>
<evidence type="ECO:0000256" key="1">
    <source>
        <dbReference type="SAM" id="MobiDB-lite"/>
    </source>
</evidence>
<dbReference type="InterPro" id="IPR011990">
    <property type="entry name" value="TPR-like_helical_dom_sf"/>
</dbReference>
<organism evidence="3 4">
    <name type="scientific">Flavisolibacter tropicus</name>
    <dbReference type="NCBI Taxonomy" id="1492898"/>
    <lineage>
        <taxon>Bacteria</taxon>
        <taxon>Pseudomonadati</taxon>
        <taxon>Bacteroidota</taxon>
        <taxon>Chitinophagia</taxon>
        <taxon>Chitinophagales</taxon>
        <taxon>Chitinophagaceae</taxon>
        <taxon>Flavisolibacter</taxon>
    </lineage>
</organism>
<feature type="signal peptide" evidence="2">
    <location>
        <begin position="1"/>
        <end position="25"/>
    </location>
</feature>
<evidence type="ECO:0000313" key="3">
    <source>
        <dbReference type="EMBL" id="ANE50187.1"/>
    </source>
</evidence>
<dbReference type="OrthoDB" id="1522549at2"/>
<name>A0A172TTW6_9BACT</name>
<accession>A0A172TTW6</accession>
<dbReference type="Gene3D" id="1.25.40.10">
    <property type="entry name" value="Tetratricopeptide repeat domain"/>
    <property type="match status" value="1"/>
</dbReference>
<dbReference type="STRING" id="1492898.SY85_06400"/>
<dbReference type="Proteomes" id="UP000077177">
    <property type="component" value="Chromosome"/>
</dbReference>
<feature type="region of interest" description="Disordered" evidence="1">
    <location>
        <begin position="553"/>
        <end position="582"/>
    </location>
</feature>
<evidence type="ECO:0000313" key="4">
    <source>
        <dbReference type="Proteomes" id="UP000077177"/>
    </source>
</evidence>
<reference evidence="4" key="1">
    <citation type="submission" date="2015-01" db="EMBL/GenBank/DDBJ databases">
        <title>Flavisolibacter sp./LCS9/ whole genome sequencing.</title>
        <authorList>
            <person name="Kim M.K."/>
            <person name="Srinivasan S."/>
            <person name="Lee J.-J."/>
        </authorList>
    </citation>
    <scope>NUCLEOTIDE SEQUENCE [LARGE SCALE GENOMIC DNA]</scope>
    <source>
        <strain evidence="4">LCS9</strain>
    </source>
</reference>
<gene>
    <name evidence="3" type="ORF">SY85_06400</name>
</gene>
<evidence type="ECO:0000256" key="2">
    <source>
        <dbReference type="SAM" id="SignalP"/>
    </source>
</evidence>
<dbReference type="EMBL" id="CP011390">
    <property type="protein sequence ID" value="ANE50187.1"/>
    <property type="molecule type" value="Genomic_DNA"/>
</dbReference>
<dbReference type="RefSeq" id="WP_066402589.1">
    <property type="nucleotide sequence ID" value="NZ_CP011390.1"/>
</dbReference>
<sequence>MVFSRYIVRFFCLLLLTIAYNTSIAQLGFDLDIKKPEPYDNRELKSEKTTTTKLKAPQRFFQNTYTHYNYFYNSKTKLNNILERAKEAHRDNYATLLPFYNYSLSVTAQDSVQLDSVIYKAKTGIVLHDLRNDWIDDLYLLWGVSYYMRQQFDSAYQMFQFINYAFAEKEKDGYYKYIGSPADGAKTTSIVTKENESVLNRMVADPPSRNIALIWLARTQIQRKNYAQSGSLLALLKADPFFPERLKGALEETQAFWFYRQNMWDSAGSHLVAALGEAKNKQERARWEFLAGQLFERSSQSENAANYYTKAIGHTTDPVLDIYARLNLVRINKEGGNNYIDKNIEALLKMAKKDKYQDYRDVIYTMAAQMEIERQNFEAAQLYLAQAAKYRTDNIEAKNSANMQLANLAYDRHDYIHAAAYYDSINIQEVSNEDIDRLIERKTNLSRLIAHLNIIQRQDSLQHIAALPEEERDAIVKKMVRQLRKQQGLKDEEPTKAAVIAGPSSDAFTIQQPKGDWYFYNASLKTAGASTFKQVWGNRPNVDNWRRQSEITAQLNRNNPSANSKGGITSTGSVDNNSNSPSYESLISQLPLTPEGLQRSNDSISRALFSSGSMYVNQLEDYPSAITTLEQLRSRFKEGYDEAQALFHLYYSYTKVGEPAKAASIKNLLIEKYPNSRYASILTTGKDPQSSKPREDITKTYEGIYDLYLEGKFSEAQEAKRKADSIYHTNYWSPQLLYIEAVYHIKQREDSVAQEKLAMLIELHGGTPIGAKAKNLSNVLSRRKEIETELANLQIERPKEDTIYIEPMPTAPNVVKKETVNARPKDSIVIAQPVAAKPVVDTTTRKAVVTKPGSPFSYKPDAQQYVAVILNKVDVVFVNEAKNAFNRYNKEQFYNLPLETNLVNINDDVKVVLIGNFSSAQGAIDYIQKTKPITASEIVPWLKGGKFSFSLISEENLRIVTETKEFDTYLKFLEQNLPVKF</sequence>
<reference evidence="3 4" key="2">
    <citation type="journal article" date="2016" name="Int. J. Syst. Evol. Microbiol.">
        <title>Flavisolibacter tropicus sp. nov., isolated from tropical soil.</title>
        <authorList>
            <person name="Lee J.J."/>
            <person name="Kang M.S."/>
            <person name="Kim G.S."/>
            <person name="Lee C.S."/>
            <person name="Lim S."/>
            <person name="Lee J."/>
            <person name="Roh S.H."/>
            <person name="Kang H."/>
            <person name="Ha J.M."/>
            <person name="Bae S."/>
            <person name="Jung H.Y."/>
            <person name="Kim M.K."/>
        </authorList>
    </citation>
    <scope>NUCLEOTIDE SEQUENCE [LARGE SCALE GENOMIC DNA]</scope>
    <source>
        <strain evidence="3 4">LCS9</strain>
    </source>
</reference>
<dbReference type="AlphaFoldDB" id="A0A172TTW6"/>
<keyword evidence="2" id="KW-0732">Signal</keyword>
<proteinExistence type="predicted"/>